<feature type="domain" description="C2" evidence="18">
    <location>
        <begin position="1101"/>
        <end position="1227"/>
    </location>
</feature>
<dbReference type="InterPro" id="IPR000909">
    <property type="entry name" value="PLipase_C_PInositol-sp_X_dom"/>
</dbReference>
<evidence type="ECO:0000256" key="1">
    <source>
        <dbReference type="ARBA" id="ARBA00001913"/>
    </source>
</evidence>
<dbReference type="SUPFAM" id="SSF55550">
    <property type="entry name" value="SH2 domain"/>
    <property type="match status" value="2"/>
</dbReference>
<keyword evidence="10" id="KW-0807">Transducer</keyword>
<dbReference type="PANTHER" id="PTHR10336:SF159">
    <property type="entry name" value="1-PHOSPHATIDYLINOSITOL 4,5-BISPHOSPHATE PHOSPHODIESTERASE GAMMA"/>
    <property type="match status" value="1"/>
</dbReference>
<dbReference type="FunFam" id="3.20.20.190:FF:000062">
    <property type="entry name" value="1-phosphatidylinositol 4,5-bisphosphate phosphodiesterase gamma"/>
    <property type="match status" value="1"/>
</dbReference>
<dbReference type="GO" id="GO:0046488">
    <property type="term" value="P:phosphatidylinositol metabolic process"/>
    <property type="evidence" value="ECO:0007669"/>
    <property type="project" value="TreeGrafter"/>
</dbReference>
<keyword evidence="20" id="KW-1185">Reference proteome</keyword>
<dbReference type="SUPFAM" id="SSF50044">
    <property type="entry name" value="SH3-domain"/>
    <property type="match status" value="1"/>
</dbReference>
<dbReference type="InterPro" id="IPR035024">
    <property type="entry name" value="PLC-gamma_N-SH2"/>
</dbReference>
<evidence type="ECO:0000313" key="20">
    <source>
        <dbReference type="Proteomes" id="UP000887566"/>
    </source>
</evidence>
<dbReference type="GO" id="GO:0032587">
    <property type="term" value="C:ruffle membrane"/>
    <property type="evidence" value="ECO:0007669"/>
    <property type="project" value="TreeGrafter"/>
</dbReference>
<dbReference type="PROSITE" id="PS50001">
    <property type="entry name" value="SH2"/>
    <property type="match status" value="2"/>
</dbReference>
<dbReference type="CDD" id="cd00275">
    <property type="entry name" value="C2_PLC_like"/>
    <property type="match status" value="1"/>
</dbReference>
<dbReference type="SMART" id="SM00148">
    <property type="entry name" value="PLCXc"/>
    <property type="match status" value="1"/>
</dbReference>
<dbReference type="EC" id="3.1.4.11" evidence="2 13"/>
<evidence type="ECO:0000259" key="19">
    <source>
        <dbReference type="PROSITE" id="PS50008"/>
    </source>
</evidence>
<keyword evidence="5 13" id="KW-0378">Hydrolase</keyword>
<dbReference type="PROSITE" id="PS50002">
    <property type="entry name" value="SH3"/>
    <property type="match status" value="1"/>
</dbReference>
<dbReference type="SUPFAM" id="SSF47473">
    <property type="entry name" value="EF-hand"/>
    <property type="match status" value="1"/>
</dbReference>
<evidence type="ECO:0000256" key="6">
    <source>
        <dbReference type="ARBA" id="ARBA00022837"/>
    </source>
</evidence>
<name>A0A914W4M8_9BILA</name>
<evidence type="ECO:0000256" key="3">
    <source>
        <dbReference type="ARBA" id="ARBA00022443"/>
    </source>
</evidence>
<dbReference type="InterPro" id="IPR056586">
    <property type="entry name" value="EF-hand_PLCG1"/>
</dbReference>
<dbReference type="Pfam" id="PF00018">
    <property type="entry name" value="SH3_1"/>
    <property type="match status" value="1"/>
</dbReference>
<dbReference type="InterPro" id="IPR000008">
    <property type="entry name" value="C2_dom"/>
</dbReference>
<evidence type="ECO:0000256" key="13">
    <source>
        <dbReference type="RuleBase" id="RU361133"/>
    </source>
</evidence>
<dbReference type="SMART" id="SM00239">
    <property type="entry name" value="C2"/>
    <property type="match status" value="1"/>
</dbReference>
<keyword evidence="4" id="KW-0677">Repeat</keyword>
<evidence type="ECO:0000313" key="21">
    <source>
        <dbReference type="WBParaSite" id="PSAMB.scaffold322size56642.g4960.t1"/>
    </source>
</evidence>
<protein>
    <recommendedName>
        <fullName evidence="2 13">Phosphoinositide phospholipase C</fullName>
        <ecNumber evidence="2 13">3.1.4.11</ecNumber>
    </recommendedName>
</protein>
<evidence type="ECO:0000259" key="16">
    <source>
        <dbReference type="PROSITE" id="PS50001"/>
    </source>
</evidence>
<feature type="domain" description="SH3" evidence="17">
    <location>
        <begin position="840"/>
        <end position="898"/>
    </location>
</feature>
<dbReference type="GO" id="GO:0004435">
    <property type="term" value="F:phosphatidylinositol-4,5-bisphosphate phospholipase C activity"/>
    <property type="evidence" value="ECO:0007669"/>
    <property type="project" value="UniProtKB-EC"/>
</dbReference>
<dbReference type="Gene3D" id="3.30.505.10">
    <property type="entry name" value="SH2 domain"/>
    <property type="match status" value="2"/>
</dbReference>
<dbReference type="GO" id="GO:0010634">
    <property type="term" value="P:positive regulation of epithelial cell migration"/>
    <property type="evidence" value="ECO:0007669"/>
    <property type="project" value="TreeGrafter"/>
</dbReference>
<dbReference type="Proteomes" id="UP000887566">
    <property type="component" value="Unplaced"/>
</dbReference>
<feature type="compositionally biased region" description="Low complexity" evidence="14">
    <location>
        <begin position="1309"/>
        <end position="1321"/>
    </location>
</feature>
<dbReference type="Pfam" id="PF00388">
    <property type="entry name" value="PI-PLC-X"/>
    <property type="match status" value="1"/>
</dbReference>
<keyword evidence="7 13" id="KW-0442">Lipid degradation</keyword>
<dbReference type="Pfam" id="PF00387">
    <property type="entry name" value="PI-PLC-Y"/>
    <property type="match status" value="1"/>
</dbReference>
<reference evidence="21" key="1">
    <citation type="submission" date="2022-11" db="UniProtKB">
        <authorList>
            <consortium name="WormBaseParasite"/>
        </authorList>
    </citation>
    <scope>IDENTIFICATION</scope>
</reference>
<keyword evidence="9 13" id="KW-0443">Lipid metabolism</keyword>
<dbReference type="InterPro" id="IPR017946">
    <property type="entry name" value="PLC-like_Pdiesterase_TIM-brl"/>
</dbReference>
<dbReference type="PANTHER" id="PTHR10336">
    <property type="entry name" value="PHOSPHOINOSITIDE-SPECIFIC PHOSPHOLIPASE C FAMILY PROTEIN"/>
    <property type="match status" value="1"/>
</dbReference>
<dbReference type="Pfam" id="PF23329">
    <property type="entry name" value="EF_HAND_1_PLCG"/>
    <property type="match status" value="1"/>
</dbReference>
<evidence type="ECO:0000256" key="4">
    <source>
        <dbReference type="ARBA" id="ARBA00022737"/>
    </source>
</evidence>
<dbReference type="SUPFAM" id="SSF51695">
    <property type="entry name" value="PLC-like phosphodiesterases"/>
    <property type="match status" value="1"/>
</dbReference>
<dbReference type="SMART" id="SM00252">
    <property type="entry name" value="SH2"/>
    <property type="match status" value="2"/>
</dbReference>
<dbReference type="Pfam" id="PF23583">
    <property type="entry name" value="EF_HAND_2_PLCG"/>
    <property type="match status" value="1"/>
</dbReference>
<dbReference type="PROSITE" id="PS50007">
    <property type="entry name" value="PIPLC_X_DOMAIN"/>
    <property type="match status" value="1"/>
</dbReference>
<dbReference type="FunFam" id="3.20.20.190:FF:000063">
    <property type="entry name" value="1-phosphatidylinositol 4,5-bisphosphate phosphodiesterase gamma"/>
    <property type="match status" value="1"/>
</dbReference>
<keyword evidence="15" id="KW-0472">Membrane</keyword>
<evidence type="ECO:0000259" key="18">
    <source>
        <dbReference type="PROSITE" id="PS50004"/>
    </source>
</evidence>
<keyword evidence="15" id="KW-1133">Transmembrane helix</keyword>
<dbReference type="SMART" id="SM00149">
    <property type="entry name" value="PLCYc"/>
    <property type="match status" value="1"/>
</dbReference>
<dbReference type="InterPro" id="IPR000980">
    <property type="entry name" value="SH2"/>
</dbReference>
<dbReference type="SMART" id="SM00326">
    <property type="entry name" value="SH3"/>
    <property type="match status" value="1"/>
</dbReference>
<dbReference type="InterPro" id="IPR001452">
    <property type="entry name" value="SH3_domain"/>
</dbReference>
<evidence type="ECO:0000256" key="7">
    <source>
        <dbReference type="ARBA" id="ARBA00022963"/>
    </source>
</evidence>
<dbReference type="Gene3D" id="2.30.29.30">
    <property type="entry name" value="Pleckstrin-homology domain (PH domain)/Phosphotyrosine-binding domain (PTB)"/>
    <property type="match status" value="1"/>
</dbReference>
<feature type="domain" description="SH2" evidence="16">
    <location>
        <begin position="723"/>
        <end position="812"/>
    </location>
</feature>
<evidence type="ECO:0000256" key="2">
    <source>
        <dbReference type="ARBA" id="ARBA00012368"/>
    </source>
</evidence>
<evidence type="ECO:0000256" key="8">
    <source>
        <dbReference type="ARBA" id="ARBA00022999"/>
    </source>
</evidence>
<dbReference type="Gene3D" id="2.30.30.40">
    <property type="entry name" value="SH3 Domains"/>
    <property type="match status" value="1"/>
</dbReference>
<organism evidence="20 21">
    <name type="scientific">Plectus sambesii</name>
    <dbReference type="NCBI Taxonomy" id="2011161"/>
    <lineage>
        <taxon>Eukaryota</taxon>
        <taxon>Metazoa</taxon>
        <taxon>Ecdysozoa</taxon>
        <taxon>Nematoda</taxon>
        <taxon>Chromadorea</taxon>
        <taxon>Plectida</taxon>
        <taxon>Plectina</taxon>
        <taxon>Plectoidea</taxon>
        <taxon>Plectidae</taxon>
        <taxon>Plectus</taxon>
    </lineage>
</organism>
<feature type="region of interest" description="Disordered" evidence="14">
    <location>
        <begin position="1"/>
        <end position="27"/>
    </location>
</feature>
<evidence type="ECO:0000256" key="15">
    <source>
        <dbReference type="SAM" id="Phobius"/>
    </source>
</evidence>
<dbReference type="Pfam" id="PF00017">
    <property type="entry name" value="SH2"/>
    <property type="match status" value="2"/>
</dbReference>
<dbReference type="InterPro" id="IPR036860">
    <property type="entry name" value="SH2_dom_sf"/>
</dbReference>
<dbReference type="InterPro" id="IPR001192">
    <property type="entry name" value="PI-PLC_fam"/>
</dbReference>
<dbReference type="CDD" id="cd10341">
    <property type="entry name" value="SH2_N-SH2_PLC_gamma_like"/>
    <property type="match status" value="1"/>
</dbReference>
<keyword evidence="15" id="KW-0812">Transmembrane</keyword>
<feature type="region of interest" description="Disordered" evidence="14">
    <location>
        <begin position="1302"/>
        <end position="1321"/>
    </location>
</feature>
<dbReference type="PRINTS" id="PR00401">
    <property type="entry name" value="SH2DOMAIN"/>
</dbReference>
<proteinExistence type="predicted"/>
<dbReference type="FunFam" id="3.30.505.10:FF:000011">
    <property type="entry name" value="1-phosphatidylinositol 4,5-bisphosphate phosphodiesterase gamma"/>
    <property type="match status" value="1"/>
</dbReference>
<dbReference type="Gene3D" id="2.60.40.150">
    <property type="entry name" value="C2 domain"/>
    <property type="match status" value="1"/>
</dbReference>
<comment type="cofactor">
    <cofactor evidence="1">
        <name>Ca(2+)</name>
        <dbReference type="ChEBI" id="CHEBI:29108"/>
    </cofactor>
</comment>
<comment type="catalytic activity">
    <reaction evidence="13">
        <text>a 1,2-diacyl-sn-glycero-3-phospho-(1D-myo-inositol-4,5-bisphosphate) + H2O = 1D-myo-inositol 1,4,5-trisphosphate + a 1,2-diacyl-sn-glycerol + H(+)</text>
        <dbReference type="Rhea" id="RHEA:33179"/>
        <dbReference type="ChEBI" id="CHEBI:15377"/>
        <dbReference type="ChEBI" id="CHEBI:15378"/>
        <dbReference type="ChEBI" id="CHEBI:17815"/>
        <dbReference type="ChEBI" id="CHEBI:58456"/>
        <dbReference type="ChEBI" id="CHEBI:203600"/>
        <dbReference type="EC" id="3.1.4.11"/>
    </reaction>
</comment>
<keyword evidence="3 12" id="KW-0728">SH3 domain</keyword>
<evidence type="ECO:0000256" key="14">
    <source>
        <dbReference type="SAM" id="MobiDB-lite"/>
    </source>
</evidence>
<keyword evidence="6" id="KW-0106">Calcium</keyword>
<dbReference type="InterPro" id="IPR036028">
    <property type="entry name" value="SH3-like_dom_sf"/>
</dbReference>
<dbReference type="PROSITE" id="PS50008">
    <property type="entry name" value="PIPLC_Y_DOMAIN"/>
    <property type="match status" value="1"/>
</dbReference>
<dbReference type="Gene3D" id="1.10.238.10">
    <property type="entry name" value="EF-hand"/>
    <property type="match status" value="1"/>
</dbReference>
<dbReference type="WBParaSite" id="PSAMB.scaffold322size56642.g4960.t1">
    <property type="protein sequence ID" value="PSAMB.scaffold322size56642.g4960.t1"/>
    <property type="gene ID" value="PSAMB.scaffold322size56642.g4960"/>
</dbReference>
<evidence type="ECO:0000256" key="9">
    <source>
        <dbReference type="ARBA" id="ARBA00023098"/>
    </source>
</evidence>
<feature type="transmembrane region" description="Helical" evidence="15">
    <location>
        <begin position="152"/>
        <end position="170"/>
    </location>
</feature>
<feature type="domain" description="SH2" evidence="16">
    <location>
        <begin position="613"/>
        <end position="712"/>
    </location>
</feature>
<dbReference type="InterPro" id="IPR057061">
    <property type="entry name" value="PLCG_EF-hand_2"/>
</dbReference>
<evidence type="ECO:0000259" key="17">
    <source>
        <dbReference type="PROSITE" id="PS50002"/>
    </source>
</evidence>
<dbReference type="InterPro" id="IPR011993">
    <property type="entry name" value="PH-like_dom_sf"/>
</dbReference>
<dbReference type="SUPFAM" id="SSF50729">
    <property type="entry name" value="PH domain-like"/>
    <property type="match status" value="1"/>
</dbReference>
<dbReference type="InterPro" id="IPR011992">
    <property type="entry name" value="EF-hand-dom_pair"/>
</dbReference>
<evidence type="ECO:0000256" key="10">
    <source>
        <dbReference type="ARBA" id="ARBA00023224"/>
    </source>
</evidence>
<dbReference type="InterPro" id="IPR035892">
    <property type="entry name" value="C2_domain_sf"/>
</dbReference>
<feature type="compositionally biased region" description="Basic and acidic residues" evidence="14">
    <location>
        <begin position="1"/>
        <end position="11"/>
    </location>
</feature>
<evidence type="ECO:0000256" key="12">
    <source>
        <dbReference type="PROSITE-ProRule" id="PRU00192"/>
    </source>
</evidence>
<evidence type="ECO:0000256" key="5">
    <source>
        <dbReference type="ARBA" id="ARBA00022801"/>
    </source>
</evidence>
<dbReference type="Pfam" id="PF00168">
    <property type="entry name" value="C2"/>
    <property type="match status" value="1"/>
</dbReference>
<dbReference type="Gene3D" id="3.20.20.190">
    <property type="entry name" value="Phosphatidylinositol (PI) phosphodiesterase"/>
    <property type="match status" value="2"/>
</dbReference>
<dbReference type="GO" id="GO:0016042">
    <property type="term" value="P:lipid catabolic process"/>
    <property type="evidence" value="ECO:0007669"/>
    <property type="project" value="UniProtKB-KW"/>
</dbReference>
<dbReference type="GO" id="GO:0048015">
    <property type="term" value="P:phosphatidylinositol-mediated signaling"/>
    <property type="evidence" value="ECO:0007669"/>
    <property type="project" value="TreeGrafter"/>
</dbReference>
<dbReference type="SUPFAM" id="SSF49562">
    <property type="entry name" value="C2 domain (Calcium/lipid-binding domain, CaLB)"/>
    <property type="match status" value="1"/>
</dbReference>
<dbReference type="GO" id="GO:0051209">
    <property type="term" value="P:release of sequestered calcium ion into cytosol"/>
    <property type="evidence" value="ECO:0007669"/>
    <property type="project" value="TreeGrafter"/>
</dbReference>
<accession>A0A914W4M8</accession>
<dbReference type="PRINTS" id="PR00390">
    <property type="entry name" value="PHPHLIPASEC"/>
</dbReference>
<dbReference type="PROSITE" id="PS50004">
    <property type="entry name" value="C2"/>
    <property type="match status" value="1"/>
</dbReference>
<keyword evidence="8 11" id="KW-0727">SH2 domain</keyword>
<evidence type="ECO:0000256" key="11">
    <source>
        <dbReference type="PROSITE-ProRule" id="PRU00191"/>
    </source>
</evidence>
<feature type="domain" description="PI-PLC Y-box" evidence="19">
    <location>
        <begin position="989"/>
        <end position="1099"/>
    </location>
</feature>
<sequence length="1340" mass="153427">MSCRSTPERIHTPLFRPASGSMSLSGRKATVTSVGSTPISPRMGLQAASAGRLFDLDLEKIYLAMEKGHKVCKLMLLKRWDPTYKKLCYNRETRQLMLWKSEQGSKGLGKPNTLDIRTIKEVQTLEYKINHMKITDKWSKDKEIKQFDPQKIILIAYGSGFVLNYWIFLFDTPEACRMWVQGVQSLIWDTMSAPHPLIIERWLRKEFYNLVNSSTQCVAMKHMKPFVQTRLQYKAQSKQLQEITEEQMTYEAFANAFRKLVHVHSLFSDRFSMYSDDASKVDLPNFLRFLECEQRDELFKQREKVCERLRHYLKDVDAARDTAEPFLTVQEFCDYLFSRENSIWDPINDKVVHDMTRPLSHYWIASSHNTYLTGDQLKSESSLDAYARALLMGCRCIELDCWDGQKRGPNDFSEIVIYHGYTMTSKLNLRDVLYTIREYAFVTSDYPVILSIEDNCSVPAQRLLAQEVREILGELLLTAPVSREEQQLPSPAMLKKKIILKHKKLPTESEDIVSIATSDDFQDQDLLSKECIKRGMLSLRDSTTHEWTKHVFVLFSDRFCYTLDSYDLDGTADESISINRDDTVSQCDEDNQEEGSLSGFGVRPEEMHVTEEWFHGKIGRDVAKSRLKEHQDKGNGLFLVRESTTFIGDFSLSFLREGEVHHCRIKTRMVDGEKKYFFLEAKQMDTLYELISYYTKHSLSTPHFRTYLVTPCPQPSPHISQPWFAGATDKARAEDLLNTIREDGAFLIRYSSSDHNVFVLSLRVDGEIWHYRLKRDGRIFVVNQTVFENLNQIVDFYSTRELVRGICLKFPVNEKTVGNYTSSDLSVNSPGCYMELKDLDKEVQARALRAYQAANDQELTFPANAVIIVLRKEEHVWRGRYGSHTGWFPADCVHELVSTEGSSAADATNYGTIELAGSLIERCDSDRPYAMRICQAASHWNLQECIVAANNNEDMVDWLNTLHEVTRTANDKIHILRTREKDLRIASELSNLVVYCQAVPFNPNYAANNNFYEMCSFSETKHDKLVERGLIPFNMKQLTRVYPQASRLTSTNFNPVPMWNSACHMVAMNYQTGDKPMQVNQGKFMANGRCGYVLKPTYMLDEAYSPDSAKEITTSCPVTVTFEVIAGRHLSRKDKNKGICSPVVEIEILGLPIDNQLFRTRAIASDGLHPVWGEHVEFNIFCPELALVRFYVEDGDFVGPKTDPFIGQAVYPVDCIRTGYRSIPLRNQYSEELELASLLVLCDIRRQNVDEEKFMQTHEAFQSGRSVHRPGSLNRGTMASTGAIAMVNGLRGISLDHAASSNSLVTNGRSNSSRSASMESEQIVTKKSSAFKKIFRFGKH</sequence>
<dbReference type="InterPro" id="IPR001711">
    <property type="entry name" value="PLipase_C_Pinositol-sp_Y"/>
</dbReference>